<feature type="region of interest" description="Disordered" evidence="1">
    <location>
        <begin position="136"/>
        <end position="172"/>
    </location>
</feature>
<evidence type="ECO:0000256" key="1">
    <source>
        <dbReference type="SAM" id="MobiDB-lite"/>
    </source>
</evidence>
<keyword evidence="2" id="KW-1133">Transmembrane helix</keyword>
<proteinExistence type="predicted"/>
<feature type="region of interest" description="Disordered" evidence="1">
    <location>
        <begin position="267"/>
        <end position="307"/>
    </location>
</feature>
<feature type="compositionally biased region" description="Low complexity" evidence="1">
    <location>
        <begin position="432"/>
        <end position="451"/>
    </location>
</feature>
<keyword evidence="2" id="KW-0472">Membrane</keyword>
<evidence type="ECO:0000313" key="3">
    <source>
        <dbReference type="EMBL" id="KIY73205.1"/>
    </source>
</evidence>
<dbReference type="AlphaFoldDB" id="A0A0D7BSJ3"/>
<feature type="compositionally biased region" description="Low complexity" evidence="1">
    <location>
        <begin position="47"/>
        <end position="57"/>
    </location>
</feature>
<feature type="compositionally biased region" description="Polar residues" evidence="1">
    <location>
        <begin position="98"/>
        <end position="114"/>
    </location>
</feature>
<feature type="compositionally biased region" description="Polar residues" evidence="1">
    <location>
        <begin position="32"/>
        <end position="44"/>
    </location>
</feature>
<feature type="region of interest" description="Disordered" evidence="1">
    <location>
        <begin position="209"/>
        <end position="228"/>
    </location>
</feature>
<feature type="region of interest" description="Disordered" evidence="1">
    <location>
        <begin position="543"/>
        <end position="571"/>
    </location>
</feature>
<keyword evidence="2" id="KW-0812">Transmembrane</keyword>
<feature type="compositionally biased region" description="Low complexity" evidence="1">
    <location>
        <begin position="295"/>
        <end position="307"/>
    </location>
</feature>
<dbReference type="EMBL" id="KN880437">
    <property type="protein sequence ID" value="KIY73205.1"/>
    <property type="molecule type" value="Genomic_DNA"/>
</dbReference>
<keyword evidence="4" id="KW-1185">Reference proteome</keyword>
<feature type="compositionally biased region" description="Low complexity" evidence="1">
    <location>
        <begin position="143"/>
        <end position="154"/>
    </location>
</feature>
<feature type="region of interest" description="Disordered" evidence="1">
    <location>
        <begin position="430"/>
        <end position="467"/>
    </location>
</feature>
<accession>A0A0D7BSJ3</accession>
<sequence length="598" mass="64504">MASSQAEPEATISPVNRLLRSLSGKQVPSLARHQTSLDISTTPASVPEEPTQTPTPESIAASLDEQGPPPYTEEAPAVSIGPLGKLRDRIRKAVSIQGAPTQTQQDEITNNPISDDSPDYEDDEMSLAQRIRLLIDALPSPTPRSSRTIPSQPRSPEPSRCDDDSRPVPPPAAVRIKDNKLIQKLFNAKLMNAEKGDGQSIWSILSGIPHGDAEPADPGSDSDSIRSGFSDNHSIMMYSPLIPMKDDLVEVAESHVMSPSSATVQLPVDQQEGPPMATGFKWPWEKSKSPPLPSPDDSSSTAPSPDSRVWIPSTTKLSCEVTWWGYRIYLPPPALAVLNDQQLEATKRAALITTALTWLFSNIPVALFPLPMQPVLLLLQKLIPFVGYIGTFISWSWGTVKNYDVGYGVILNATWILPVALLPSTWQERDWPGPTGSAPSTPSSPVHAVPPVAAPATPPAATPQSLTPVVPASVDALEGAENEQVDAALPVLPVDKTPAPEVRQDPPSAPVLATIPLAEEDFVAAPVQEEAFPADTMPLIPEDRGIQTKTPSDVNATVPLPEDEEVLSDPRPRTKNAWWKYIMNQQAQAANKKQDTHG</sequence>
<feature type="region of interest" description="Disordered" evidence="1">
    <location>
        <begin position="24"/>
        <end position="123"/>
    </location>
</feature>
<feature type="transmembrane region" description="Helical" evidence="2">
    <location>
        <begin position="405"/>
        <end position="422"/>
    </location>
</feature>
<feature type="compositionally biased region" description="Pro residues" evidence="1">
    <location>
        <begin position="452"/>
        <end position="461"/>
    </location>
</feature>
<evidence type="ECO:0000313" key="4">
    <source>
        <dbReference type="Proteomes" id="UP000054007"/>
    </source>
</evidence>
<protein>
    <submittedName>
        <fullName evidence="3">Uncharacterized protein</fullName>
    </submittedName>
</protein>
<name>A0A0D7BSJ3_9AGAR</name>
<organism evidence="3 4">
    <name type="scientific">Cylindrobasidium torrendii FP15055 ss-10</name>
    <dbReference type="NCBI Taxonomy" id="1314674"/>
    <lineage>
        <taxon>Eukaryota</taxon>
        <taxon>Fungi</taxon>
        <taxon>Dikarya</taxon>
        <taxon>Basidiomycota</taxon>
        <taxon>Agaricomycotina</taxon>
        <taxon>Agaricomycetes</taxon>
        <taxon>Agaricomycetidae</taxon>
        <taxon>Agaricales</taxon>
        <taxon>Marasmiineae</taxon>
        <taxon>Physalacriaceae</taxon>
        <taxon>Cylindrobasidium</taxon>
    </lineage>
</organism>
<gene>
    <name evidence="3" type="ORF">CYLTODRAFT_440030</name>
</gene>
<evidence type="ECO:0000256" key="2">
    <source>
        <dbReference type="SAM" id="Phobius"/>
    </source>
</evidence>
<feature type="compositionally biased region" description="Basic and acidic residues" evidence="1">
    <location>
        <begin position="157"/>
        <end position="166"/>
    </location>
</feature>
<dbReference type="Proteomes" id="UP000054007">
    <property type="component" value="Unassembled WGS sequence"/>
</dbReference>
<dbReference type="STRING" id="1314674.A0A0D7BSJ3"/>
<feature type="transmembrane region" description="Helical" evidence="2">
    <location>
        <begin position="382"/>
        <end position="399"/>
    </location>
</feature>
<reference evidence="3 4" key="1">
    <citation type="journal article" date="2015" name="Fungal Genet. Biol.">
        <title>Evolution of novel wood decay mechanisms in Agaricales revealed by the genome sequences of Fistulina hepatica and Cylindrobasidium torrendii.</title>
        <authorList>
            <person name="Floudas D."/>
            <person name="Held B.W."/>
            <person name="Riley R."/>
            <person name="Nagy L.G."/>
            <person name="Koehler G."/>
            <person name="Ransdell A.S."/>
            <person name="Younus H."/>
            <person name="Chow J."/>
            <person name="Chiniquy J."/>
            <person name="Lipzen A."/>
            <person name="Tritt A."/>
            <person name="Sun H."/>
            <person name="Haridas S."/>
            <person name="LaButti K."/>
            <person name="Ohm R.A."/>
            <person name="Kues U."/>
            <person name="Blanchette R.A."/>
            <person name="Grigoriev I.V."/>
            <person name="Minto R.E."/>
            <person name="Hibbett D.S."/>
        </authorList>
    </citation>
    <scope>NUCLEOTIDE SEQUENCE [LARGE SCALE GENOMIC DNA]</scope>
    <source>
        <strain evidence="3 4">FP15055 ss-10</strain>
    </source>
</reference>
<dbReference type="OrthoDB" id="3247214at2759"/>